<dbReference type="InterPro" id="IPR011011">
    <property type="entry name" value="Znf_FYVE_PHD"/>
</dbReference>
<keyword evidence="3" id="KW-0862">Zinc</keyword>
<accession>A0A1Y1M7R7</accession>
<dbReference type="PROSITE" id="PS01359">
    <property type="entry name" value="ZF_PHD_1"/>
    <property type="match status" value="1"/>
</dbReference>
<protein>
    <recommendedName>
        <fullName evidence="5">FP protein C-terminal domain-containing protein</fullName>
    </recommendedName>
</protein>
<evidence type="ECO:0000259" key="5">
    <source>
        <dbReference type="Pfam" id="PF25298"/>
    </source>
</evidence>
<name>A0A1Y1M7R7_PHOPY</name>
<feature type="domain" description="FP protein C-terminal" evidence="5">
    <location>
        <begin position="271"/>
        <end position="321"/>
    </location>
</feature>
<dbReference type="GO" id="GO:0008270">
    <property type="term" value="F:zinc ion binding"/>
    <property type="evidence" value="ECO:0007669"/>
    <property type="project" value="UniProtKB-KW"/>
</dbReference>
<reference evidence="6" key="1">
    <citation type="journal article" date="2016" name="Sci. Rep.">
        <title>Molecular characterization of firefly nuptial gifts: a multi-omics approach sheds light on postcopulatory sexual selection.</title>
        <authorList>
            <person name="Al-Wathiqui N."/>
            <person name="Fallon T.R."/>
            <person name="South A."/>
            <person name="Weng J.K."/>
            <person name="Lewis S.M."/>
        </authorList>
    </citation>
    <scope>NUCLEOTIDE SEQUENCE</scope>
</reference>
<dbReference type="InterPro" id="IPR057251">
    <property type="entry name" value="FP_C"/>
</dbReference>
<keyword evidence="4" id="KW-0175">Coiled coil</keyword>
<organism evidence="6">
    <name type="scientific">Photinus pyralis</name>
    <name type="common">Common eastern firefly</name>
    <name type="synonym">Lampyris pyralis</name>
    <dbReference type="NCBI Taxonomy" id="7054"/>
    <lineage>
        <taxon>Eukaryota</taxon>
        <taxon>Metazoa</taxon>
        <taxon>Ecdysozoa</taxon>
        <taxon>Arthropoda</taxon>
        <taxon>Hexapoda</taxon>
        <taxon>Insecta</taxon>
        <taxon>Pterygota</taxon>
        <taxon>Neoptera</taxon>
        <taxon>Endopterygota</taxon>
        <taxon>Coleoptera</taxon>
        <taxon>Polyphaga</taxon>
        <taxon>Elateriformia</taxon>
        <taxon>Elateroidea</taxon>
        <taxon>Lampyridae</taxon>
        <taxon>Lampyrinae</taxon>
        <taxon>Photinus</taxon>
    </lineage>
</organism>
<keyword evidence="1" id="KW-0479">Metal-binding</keyword>
<evidence type="ECO:0000313" key="6">
    <source>
        <dbReference type="EMBL" id="JAV81744.1"/>
    </source>
</evidence>
<feature type="coiled-coil region" evidence="4">
    <location>
        <begin position="121"/>
        <end position="162"/>
    </location>
</feature>
<dbReference type="CDD" id="cd15489">
    <property type="entry name" value="PHD_SF"/>
    <property type="match status" value="1"/>
</dbReference>
<dbReference type="Gene3D" id="3.30.40.10">
    <property type="entry name" value="Zinc/RING finger domain, C3HC4 (zinc finger)"/>
    <property type="match status" value="1"/>
</dbReference>
<evidence type="ECO:0000256" key="3">
    <source>
        <dbReference type="ARBA" id="ARBA00022833"/>
    </source>
</evidence>
<evidence type="ECO:0000256" key="1">
    <source>
        <dbReference type="ARBA" id="ARBA00022723"/>
    </source>
</evidence>
<dbReference type="AlphaFoldDB" id="A0A1Y1M7R7"/>
<keyword evidence="2" id="KW-0863">Zinc-finger</keyword>
<dbReference type="PANTHER" id="PTHR11505">
    <property type="entry name" value="L1 TRANSPOSABLE ELEMENT-RELATED"/>
    <property type="match status" value="1"/>
</dbReference>
<dbReference type="InterPro" id="IPR004244">
    <property type="entry name" value="Transposase_22"/>
</dbReference>
<dbReference type="EMBL" id="GEZM01038166">
    <property type="protein sequence ID" value="JAV81744.1"/>
    <property type="molecule type" value="Transcribed_RNA"/>
</dbReference>
<proteinExistence type="predicted"/>
<evidence type="ECO:0000256" key="4">
    <source>
        <dbReference type="SAM" id="Coils"/>
    </source>
</evidence>
<dbReference type="Pfam" id="PF25298">
    <property type="entry name" value="Baculo_FP_2nd"/>
    <property type="match status" value="1"/>
</dbReference>
<dbReference type="EMBL" id="GEZM01038165">
    <property type="protein sequence ID" value="JAV81750.1"/>
    <property type="molecule type" value="Transcribed_RNA"/>
</dbReference>
<dbReference type="InterPro" id="IPR019786">
    <property type="entry name" value="Zinc_finger_PHD-type_CS"/>
</dbReference>
<evidence type="ECO:0000256" key="2">
    <source>
        <dbReference type="ARBA" id="ARBA00022771"/>
    </source>
</evidence>
<dbReference type="Gene3D" id="3.30.70.1820">
    <property type="entry name" value="L1 transposable element, RRM domain"/>
    <property type="match status" value="1"/>
</dbReference>
<dbReference type="InterPro" id="IPR013083">
    <property type="entry name" value="Znf_RING/FYVE/PHD"/>
</dbReference>
<dbReference type="SUPFAM" id="SSF57903">
    <property type="entry name" value="FYVE/PHD zinc finger"/>
    <property type="match status" value="1"/>
</dbReference>
<sequence>MFSKPVVNRGIVCGCCDYKIGRYDESIECAKCAKTYHINCVDLSIERVHELVSSNEIKIWECHFCIDGSSPPSTCAPETAVQQVTLDHIYALMITIKDNQDSFSKSLDACHDKIDDNSKMLQLQDKKIQDCLNKIEALEANNKNLLKENNELKLRVNDLEQYSRQNCIEIAGVPELKEENVLNTVTAVGHAIGFTLDKTRVDACHRLRKNGSKPNEPRGIIIKFVSRLDKEDMMAHKRVKRNMCVRDLGELYSRLPNINPDSSIFINDSLTRYNRILFAQARAHAKEHKIKFVWTRNGQIAMRKQDNSKVFIIKSTNDFQDVH</sequence>